<dbReference type="EMBL" id="VMNK01000006">
    <property type="protein sequence ID" value="TVO57894.1"/>
    <property type="molecule type" value="Genomic_DNA"/>
</dbReference>
<name>A0A557QY99_9RHOO</name>
<gene>
    <name evidence="2" type="ORF">FHP91_08000</name>
</gene>
<dbReference type="NCBIfam" id="TIGR02595">
    <property type="entry name" value="PEP_CTERM"/>
    <property type="match status" value="1"/>
</dbReference>
<keyword evidence="3" id="KW-1185">Reference proteome</keyword>
<reference evidence="2 3" key="1">
    <citation type="submission" date="2019-07" db="EMBL/GenBank/DDBJ databases">
        <title>The pathways for chlorine oxyanion respiration interact through the shared metabolite chlorate.</title>
        <authorList>
            <person name="Barnum T.P."/>
            <person name="Cheng Y."/>
            <person name="Hill K.A."/>
            <person name="Lucas L.N."/>
            <person name="Carlson H.K."/>
            <person name="Coates J.D."/>
        </authorList>
    </citation>
    <scope>NUCLEOTIDE SEQUENCE [LARGE SCALE GENOMIC DNA]</scope>
    <source>
        <strain evidence="2 3">SFB-3</strain>
    </source>
</reference>
<dbReference type="Pfam" id="PF07589">
    <property type="entry name" value="PEP-CTERM"/>
    <property type="match status" value="1"/>
</dbReference>
<evidence type="ECO:0000259" key="1">
    <source>
        <dbReference type="Pfam" id="PF07589"/>
    </source>
</evidence>
<protein>
    <submittedName>
        <fullName evidence="2">PEP-CTERM sorting domain-containing protein</fullName>
    </submittedName>
</protein>
<organism evidence="2 3">
    <name type="scientific">Denitromonas halophila</name>
    <dbReference type="NCBI Taxonomy" id="1629404"/>
    <lineage>
        <taxon>Bacteria</taxon>
        <taxon>Pseudomonadati</taxon>
        <taxon>Pseudomonadota</taxon>
        <taxon>Betaproteobacteria</taxon>
        <taxon>Rhodocyclales</taxon>
        <taxon>Zoogloeaceae</taxon>
        <taxon>Denitromonas</taxon>
    </lineage>
</organism>
<sequence>MVAIPASAAVPRVGDLSFVAINASEDGFALASFVDLVAGTQLFVTDKSWNGSALGAGGAFDSGEGVLSWTLSSALSAGSVVRFSAVDSAANVAVSDGTVSRSGSFSLAQTNESVMLYRDDGVGGVLPLAALGYGTSFASEIAGSGLEAKATALGGTVKFAEYTGDRSSAGGFGGYAESVGDPSQWAKLSSGDVSLMAPNLTAFTVMAPVPEPETYAMLLAGLGVVSAVARRRKHVG</sequence>
<dbReference type="AlphaFoldDB" id="A0A557QY99"/>
<feature type="domain" description="Ice-binding protein C-terminal" evidence="1">
    <location>
        <begin position="208"/>
        <end position="232"/>
    </location>
</feature>
<dbReference type="Proteomes" id="UP000319502">
    <property type="component" value="Unassembled WGS sequence"/>
</dbReference>
<evidence type="ECO:0000313" key="2">
    <source>
        <dbReference type="EMBL" id="TVO57894.1"/>
    </source>
</evidence>
<comment type="caution">
    <text evidence="2">The sequence shown here is derived from an EMBL/GenBank/DDBJ whole genome shotgun (WGS) entry which is preliminary data.</text>
</comment>
<evidence type="ECO:0000313" key="3">
    <source>
        <dbReference type="Proteomes" id="UP000319502"/>
    </source>
</evidence>
<dbReference type="OrthoDB" id="8708738at2"/>
<accession>A0A557QY99</accession>
<proteinExistence type="predicted"/>
<dbReference type="InterPro" id="IPR013424">
    <property type="entry name" value="Ice-binding_C"/>
</dbReference>